<accession>A0AAD9BXU9</accession>
<feature type="region of interest" description="Disordered" evidence="1">
    <location>
        <begin position="118"/>
        <end position="140"/>
    </location>
</feature>
<gene>
    <name evidence="2" type="ORF">KUDE01_010109</name>
</gene>
<evidence type="ECO:0000313" key="2">
    <source>
        <dbReference type="EMBL" id="KAK1891281.1"/>
    </source>
</evidence>
<organism evidence="2 3">
    <name type="scientific">Dissostichus eleginoides</name>
    <name type="common">Patagonian toothfish</name>
    <name type="synonym">Dissostichus amissus</name>
    <dbReference type="NCBI Taxonomy" id="100907"/>
    <lineage>
        <taxon>Eukaryota</taxon>
        <taxon>Metazoa</taxon>
        <taxon>Chordata</taxon>
        <taxon>Craniata</taxon>
        <taxon>Vertebrata</taxon>
        <taxon>Euteleostomi</taxon>
        <taxon>Actinopterygii</taxon>
        <taxon>Neopterygii</taxon>
        <taxon>Teleostei</taxon>
        <taxon>Neoteleostei</taxon>
        <taxon>Acanthomorphata</taxon>
        <taxon>Eupercaria</taxon>
        <taxon>Perciformes</taxon>
        <taxon>Notothenioidei</taxon>
        <taxon>Nototheniidae</taxon>
        <taxon>Dissostichus</taxon>
    </lineage>
</organism>
<reference evidence="2" key="1">
    <citation type="submission" date="2023-04" db="EMBL/GenBank/DDBJ databases">
        <title>Chromosome-level genome of Chaenocephalus aceratus.</title>
        <authorList>
            <person name="Park H."/>
        </authorList>
    </citation>
    <scope>NUCLEOTIDE SEQUENCE</scope>
    <source>
        <strain evidence="2">DE</strain>
        <tissue evidence="2">Muscle</tissue>
    </source>
</reference>
<dbReference type="AlphaFoldDB" id="A0AAD9BXU9"/>
<sequence length="184" mass="21258">MQPSPIPKWQRGNSRCHGDAYQYISWRLHKPATSNIAWTFYIIIIFRSHWGLIEGNRKEETGKKNVSLQSVSACTCVITQTDPCDDCPLYSHHFCDKPVHTPAQWEAIYLTRRTPRRRDGELTRSSVPGRRTERKREEKTGIDLGPTLAVARGHMEWSDRALESTGVTHTAVVWWGLSYRSRQH</sequence>
<evidence type="ECO:0000313" key="3">
    <source>
        <dbReference type="Proteomes" id="UP001228049"/>
    </source>
</evidence>
<dbReference type="Proteomes" id="UP001228049">
    <property type="component" value="Unassembled WGS sequence"/>
</dbReference>
<feature type="non-terminal residue" evidence="2">
    <location>
        <position position="184"/>
    </location>
</feature>
<comment type="caution">
    <text evidence="2">The sequence shown here is derived from an EMBL/GenBank/DDBJ whole genome shotgun (WGS) entry which is preliminary data.</text>
</comment>
<name>A0AAD9BXU9_DISEL</name>
<dbReference type="EMBL" id="JASDAP010000015">
    <property type="protein sequence ID" value="KAK1891281.1"/>
    <property type="molecule type" value="Genomic_DNA"/>
</dbReference>
<evidence type="ECO:0000256" key="1">
    <source>
        <dbReference type="SAM" id="MobiDB-lite"/>
    </source>
</evidence>
<protein>
    <submittedName>
        <fullName evidence="2">Uncharacterized protein</fullName>
    </submittedName>
</protein>
<feature type="compositionally biased region" description="Basic and acidic residues" evidence="1">
    <location>
        <begin position="130"/>
        <end position="140"/>
    </location>
</feature>
<keyword evidence="3" id="KW-1185">Reference proteome</keyword>
<proteinExistence type="predicted"/>